<evidence type="ECO:0000313" key="1">
    <source>
        <dbReference type="EMBL" id="KAA6373817.1"/>
    </source>
</evidence>
<dbReference type="Proteomes" id="UP000324800">
    <property type="component" value="Unassembled WGS sequence"/>
</dbReference>
<sequence>MDVLRFCITGDGYTLKRKLEQEQEQEEQDTNINMQNNQQDNFNNINDGIDEERGCIIPYAEEQVLMNVLMLQSSNYKVQGDANAQQALSLQDVQDIAPKFFIIPDNTDKLDDFSKRVTHNLLSTVNLVTVLTESEQDTQKEWKEALANKQRPKVASRTIRGTPRVQSARQNNDNQEGINTVTLQECELGTCDLEDGDALDDLVEDIANKLLIRIASDVLNGRHREGGESTEDSWSNIEVLGQAFERQLATQDAD</sequence>
<dbReference type="AlphaFoldDB" id="A0A5J4UTW6"/>
<evidence type="ECO:0000313" key="2">
    <source>
        <dbReference type="Proteomes" id="UP000324800"/>
    </source>
</evidence>
<protein>
    <submittedName>
        <fullName evidence="1">Uncharacterized protein</fullName>
    </submittedName>
</protein>
<proteinExistence type="predicted"/>
<dbReference type="EMBL" id="SNRW01012446">
    <property type="protein sequence ID" value="KAA6373817.1"/>
    <property type="molecule type" value="Genomic_DNA"/>
</dbReference>
<accession>A0A5J4UTW6</accession>
<gene>
    <name evidence="1" type="ORF">EZS28_030658</name>
</gene>
<comment type="caution">
    <text evidence="1">The sequence shown here is derived from an EMBL/GenBank/DDBJ whole genome shotgun (WGS) entry which is preliminary data.</text>
</comment>
<reference evidence="1 2" key="1">
    <citation type="submission" date="2019-03" db="EMBL/GenBank/DDBJ databases">
        <title>Single cell metagenomics reveals metabolic interactions within the superorganism composed of flagellate Streblomastix strix and complex community of Bacteroidetes bacteria on its surface.</title>
        <authorList>
            <person name="Treitli S.C."/>
            <person name="Kolisko M."/>
            <person name="Husnik F."/>
            <person name="Keeling P."/>
            <person name="Hampl V."/>
        </authorList>
    </citation>
    <scope>NUCLEOTIDE SEQUENCE [LARGE SCALE GENOMIC DNA]</scope>
    <source>
        <strain evidence="1">ST1C</strain>
    </source>
</reference>
<organism evidence="1 2">
    <name type="scientific">Streblomastix strix</name>
    <dbReference type="NCBI Taxonomy" id="222440"/>
    <lineage>
        <taxon>Eukaryota</taxon>
        <taxon>Metamonada</taxon>
        <taxon>Preaxostyla</taxon>
        <taxon>Oxymonadida</taxon>
        <taxon>Streblomastigidae</taxon>
        <taxon>Streblomastix</taxon>
    </lineage>
</organism>
<name>A0A5J4UTW6_9EUKA</name>